<keyword evidence="1" id="KW-1133">Transmembrane helix</keyword>
<name>A0ABU4TNS2_9PSEU</name>
<protein>
    <recommendedName>
        <fullName evidence="4">PEP-CTERM protein-sorting domain-containing protein</fullName>
    </recommendedName>
</protein>
<evidence type="ECO:0000256" key="1">
    <source>
        <dbReference type="SAM" id="Phobius"/>
    </source>
</evidence>
<gene>
    <name evidence="2" type="ORF">SK571_11095</name>
</gene>
<sequence length="64" mass="6929">MSTEKNISANTKYQGALVAFMALAVLGGVQETPWLRIALLVVAIAGLALFSGLLLRDWKRAQKN</sequence>
<comment type="caution">
    <text evidence="2">The sequence shown here is derived from an EMBL/GenBank/DDBJ whole genome shotgun (WGS) entry which is preliminary data.</text>
</comment>
<keyword evidence="1" id="KW-0812">Transmembrane</keyword>
<evidence type="ECO:0000313" key="3">
    <source>
        <dbReference type="Proteomes" id="UP001271792"/>
    </source>
</evidence>
<keyword evidence="3" id="KW-1185">Reference proteome</keyword>
<organism evidence="2 3">
    <name type="scientific">Lentzea kristufekii</name>
    <dbReference type="NCBI Taxonomy" id="3095430"/>
    <lineage>
        <taxon>Bacteria</taxon>
        <taxon>Bacillati</taxon>
        <taxon>Actinomycetota</taxon>
        <taxon>Actinomycetes</taxon>
        <taxon>Pseudonocardiales</taxon>
        <taxon>Pseudonocardiaceae</taxon>
        <taxon>Lentzea</taxon>
    </lineage>
</organism>
<proteinExistence type="predicted"/>
<dbReference type="RefSeq" id="WP_319983945.1">
    <property type="nucleotide sequence ID" value="NZ_JAXAVV010000004.1"/>
</dbReference>
<accession>A0ABU4TNS2</accession>
<reference evidence="2 3" key="2">
    <citation type="submission" date="2023-11" db="EMBL/GenBank/DDBJ databases">
        <authorList>
            <person name="Lara A.C."/>
            <person name="Chronakova A."/>
        </authorList>
    </citation>
    <scope>NUCLEOTIDE SEQUENCE [LARGE SCALE GENOMIC DNA]</scope>
    <source>
        <strain evidence="2 3">BCCO 10_0798</strain>
    </source>
</reference>
<reference evidence="2 3" key="1">
    <citation type="submission" date="2023-11" db="EMBL/GenBank/DDBJ databases">
        <title>Lentzea sokolovensis, sp. nov., Lentzea kristufkii, sp. nov., and Lentzea miocenensis, sp. nov., rare actinobacteria from Sokolov Coal Basin, Miocene lacustrine sediment, Czech Republic.</title>
        <authorList>
            <person name="Lara A."/>
            <person name="Kotroba L."/>
            <person name="Nouioui I."/>
            <person name="Neumann-Schaal M."/>
            <person name="Mast Y."/>
            <person name="Chronakova A."/>
        </authorList>
    </citation>
    <scope>NUCLEOTIDE SEQUENCE [LARGE SCALE GENOMIC DNA]</scope>
    <source>
        <strain evidence="2 3">BCCO 10_0798</strain>
    </source>
</reference>
<evidence type="ECO:0000313" key="2">
    <source>
        <dbReference type="EMBL" id="MDX8049928.1"/>
    </source>
</evidence>
<dbReference type="EMBL" id="JAXAVV010000004">
    <property type="protein sequence ID" value="MDX8049928.1"/>
    <property type="molecule type" value="Genomic_DNA"/>
</dbReference>
<keyword evidence="1" id="KW-0472">Membrane</keyword>
<evidence type="ECO:0008006" key="4">
    <source>
        <dbReference type="Google" id="ProtNLM"/>
    </source>
</evidence>
<feature type="transmembrane region" description="Helical" evidence="1">
    <location>
        <begin position="12"/>
        <end position="29"/>
    </location>
</feature>
<feature type="transmembrane region" description="Helical" evidence="1">
    <location>
        <begin position="35"/>
        <end position="55"/>
    </location>
</feature>
<dbReference type="Proteomes" id="UP001271792">
    <property type="component" value="Unassembled WGS sequence"/>
</dbReference>